<organism evidence="1 2">
    <name type="scientific">Peribacillus faecalis</name>
    <dbReference type="NCBI Taxonomy" id="2772559"/>
    <lineage>
        <taxon>Bacteria</taxon>
        <taxon>Bacillati</taxon>
        <taxon>Bacillota</taxon>
        <taxon>Bacilli</taxon>
        <taxon>Bacillales</taxon>
        <taxon>Bacillaceae</taxon>
        <taxon>Peribacillus</taxon>
    </lineage>
</organism>
<dbReference type="Proteomes" id="UP000602076">
    <property type="component" value="Unassembled WGS sequence"/>
</dbReference>
<dbReference type="RefSeq" id="WP_190997713.1">
    <property type="nucleotide sequence ID" value="NZ_JACXSI010000014.1"/>
</dbReference>
<accession>A0A927CYC2</accession>
<name>A0A927CYC2_9BACI</name>
<reference evidence="1" key="1">
    <citation type="submission" date="2020-09" db="EMBL/GenBank/DDBJ databases">
        <title>Bacillus faecalis sp. nov., a moderately halophilic bacterium isolated from cow faeces.</title>
        <authorList>
            <person name="Jiang L."/>
            <person name="Lee J."/>
        </authorList>
    </citation>
    <scope>NUCLEOTIDE SEQUENCE</scope>
    <source>
        <strain evidence="1">AGMB 02131</strain>
    </source>
</reference>
<keyword evidence="2" id="KW-1185">Reference proteome</keyword>
<proteinExistence type="predicted"/>
<gene>
    <name evidence="1" type="ORF">IEO70_07320</name>
</gene>
<dbReference type="CDD" id="cd00657">
    <property type="entry name" value="Ferritin_like"/>
    <property type="match status" value="1"/>
</dbReference>
<protein>
    <submittedName>
        <fullName evidence="1">Ferritin-like domain-containing protein</fullName>
    </submittedName>
</protein>
<dbReference type="Pfam" id="PF13668">
    <property type="entry name" value="Ferritin_2"/>
    <property type="match status" value="1"/>
</dbReference>
<comment type="caution">
    <text evidence="1">The sequence shown here is derived from an EMBL/GenBank/DDBJ whole genome shotgun (WGS) entry which is preliminary data.</text>
</comment>
<dbReference type="Gene3D" id="1.20.1260.10">
    <property type="match status" value="1"/>
</dbReference>
<dbReference type="SUPFAM" id="SSF47240">
    <property type="entry name" value="Ferritin-like"/>
    <property type="match status" value="1"/>
</dbReference>
<dbReference type="EMBL" id="JACXSI010000014">
    <property type="protein sequence ID" value="MBD3108175.1"/>
    <property type="molecule type" value="Genomic_DNA"/>
</dbReference>
<dbReference type="Gene3D" id="1.20.5.420">
    <property type="entry name" value="Immunoglobulin FC, subunit C"/>
    <property type="match status" value="1"/>
</dbReference>
<evidence type="ECO:0000313" key="2">
    <source>
        <dbReference type="Proteomes" id="UP000602076"/>
    </source>
</evidence>
<evidence type="ECO:0000313" key="1">
    <source>
        <dbReference type="EMBL" id="MBD3108175.1"/>
    </source>
</evidence>
<dbReference type="InterPro" id="IPR009078">
    <property type="entry name" value="Ferritin-like_SF"/>
</dbReference>
<sequence length="145" mass="17032">MFYYETNEYMVRQQTKMVSNLEQAINGEYSAIQCYAKLAEMAPSDMAKERIREIRNDEKRHLKVFSQLYTSLTGNQPKPKITEECPDNYKKGLDFAFKDEQQAVDTYLTAADEATNWYVKDAFRRAAADEQNHAVWFHYLMTTTK</sequence>
<dbReference type="InterPro" id="IPR012347">
    <property type="entry name" value="Ferritin-like"/>
</dbReference>
<dbReference type="AlphaFoldDB" id="A0A927CYC2"/>